<sequence length="108" mass="12643">MWQLETAAIENGSQEELRHSTYFEETHTEFPRNITMEETKPTRLNPIRRYEDQTVPSNITSLIKPDEDEESSLNLRNSVGDNRENVLRNMVHTNQAQQQVRAEPFSIL</sequence>
<organism evidence="3 4">
    <name type="scientific">Brassica carinata</name>
    <name type="common">Ethiopian mustard</name>
    <name type="synonym">Abyssinian cabbage</name>
    <dbReference type="NCBI Taxonomy" id="52824"/>
    <lineage>
        <taxon>Eukaryota</taxon>
        <taxon>Viridiplantae</taxon>
        <taxon>Streptophyta</taxon>
        <taxon>Embryophyta</taxon>
        <taxon>Tracheophyta</taxon>
        <taxon>Spermatophyta</taxon>
        <taxon>Magnoliopsida</taxon>
        <taxon>eudicotyledons</taxon>
        <taxon>Gunneridae</taxon>
        <taxon>Pentapetalae</taxon>
        <taxon>rosids</taxon>
        <taxon>malvids</taxon>
        <taxon>Brassicales</taxon>
        <taxon>Brassicaceae</taxon>
        <taxon>Brassiceae</taxon>
        <taxon>Brassica</taxon>
    </lineage>
</organism>
<feature type="compositionally biased region" description="Basic and acidic residues" evidence="1">
    <location>
        <begin position="15"/>
        <end position="26"/>
    </location>
</feature>
<dbReference type="Proteomes" id="UP000886595">
    <property type="component" value="Unassembled WGS sequence"/>
</dbReference>
<feature type="region of interest" description="Disordered" evidence="1">
    <location>
        <begin position="1"/>
        <end position="26"/>
    </location>
</feature>
<dbReference type="InterPro" id="IPR020978">
    <property type="entry name" value="Cryptochrome_C"/>
</dbReference>
<dbReference type="AlphaFoldDB" id="A0A8X7W020"/>
<evidence type="ECO:0000259" key="2">
    <source>
        <dbReference type="Pfam" id="PF12546"/>
    </source>
</evidence>
<proteinExistence type="predicted"/>
<gene>
    <name evidence="3" type="ORF">Bca52824_013917</name>
</gene>
<reference evidence="3 4" key="1">
    <citation type="submission" date="2020-02" db="EMBL/GenBank/DDBJ databases">
        <authorList>
            <person name="Ma Q."/>
            <person name="Huang Y."/>
            <person name="Song X."/>
            <person name="Pei D."/>
        </authorList>
    </citation>
    <scope>NUCLEOTIDE SEQUENCE [LARGE SCALE GENOMIC DNA]</scope>
    <source>
        <strain evidence="3">Sxm20200214</strain>
        <tissue evidence="3">Leaf</tissue>
    </source>
</reference>
<keyword evidence="4" id="KW-1185">Reference proteome</keyword>
<dbReference type="Pfam" id="PF12546">
    <property type="entry name" value="Cryptochrome_C"/>
    <property type="match status" value="1"/>
</dbReference>
<accession>A0A8X7W020</accession>
<evidence type="ECO:0000313" key="3">
    <source>
        <dbReference type="EMBL" id="KAG2320704.1"/>
    </source>
</evidence>
<evidence type="ECO:0000313" key="4">
    <source>
        <dbReference type="Proteomes" id="UP000886595"/>
    </source>
</evidence>
<protein>
    <recommendedName>
        <fullName evidence="2">Cryptochrome C-terminal domain-containing protein</fullName>
    </recommendedName>
</protein>
<comment type="caution">
    <text evidence="3">The sequence shown here is derived from an EMBL/GenBank/DDBJ whole genome shotgun (WGS) entry which is preliminary data.</text>
</comment>
<evidence type="ECO:0000256" key="1">
    <source>
        <dbReference type="SAM" id="MobiDB-lite"/>
    </source>
</evidence>
<dbReference type="EMBL" id="JAAMPC010000003">
    <property type="protein sequence ID" value="KAG2320704.1"/>
    <property type="molecule type" value="Genomic_DNA"/>
</dbReference>
<name>A0A8X7W020_BRACI</name>
<feature type="domain" description="Cryptochrome C-terminal" evidence="2">
    <location>
        <begin position="29"/>
        <end position="99"/>
    </location>
</feature>